<accession>A0A7R8ZQE6</accession>
<dbReference type="SUPFAM" id="SSF56496">
    <property type="entry name" value="Fibrinogen C-terminal domain-like"/>
    <property type="match status" value="1"/>
</dbReference>
<dbReference type="EMBL" id="OB664802">
    <property type="protein sequence ID" value="CAD7232560.1"/>
    <property type="molecule type" value="Genomic_DNA"/>
</dbReference>
<protein>
    <submittedName>
        <fullName evidence="2">Uncharacterized protein</fullName>
    </submittedName>
</protein>
<reference evidence="2" key="1">
    <citation type="submission" date="2020-11" db="EMBL/GenBank/DDBJ databases">
        <authorList>
            <person name="Tran Van P."/>
        </authorList>
    </citation>
    <scope>NUCLEOTIDE SEQUENCE</scope>
</reference>
<proteinExistence type="predicted"/>
<dbReference type="OrthoDB" id="7735550at2759"/>
<dbReference type="PROSITE" id="PS51406">
    <property type="entry name" value="FIBRINOGEN_C_2"/>
    <property type="match status" value="1"/>
</dbReference>
<organism evidence="2">
    <name type="scientific">Cyprideis torosa</name>
    <dbReference type="NCBI Taxonomy" id="163714"/>
    <lineage>
        <taxon>Eukaryota</taxon>
        <taxon>Metazoa</taxon>
        <taxon>Ecdysozoa</taxon>
        <taxon>Arthropoda</taxon>
        <taxon>Crustacea</taxon>
        <taxon>Oligostraca</taxon>
        <taxon>Ostracoda</taxon>
        <taxon>Podocopa</taxon>
        <taxon>Podocopida</taxon>
        <taxon>Cytherocopina</taxon>
        <taxon>Cytheroidea</taxon>
        <taxon>Cytherideidae</taxon>
        <taxon>Cyprideis</taxon>
    </lineage>
</organism>
<dbReference type="PANTHER" id="PTHR19143:SF426">
    <property type="entry name" value="RE19569P"/>
    <property type="match status" value="1"/>
</dbReference>
<dbReference type="InterPro" id="IPR050373">
    <property type="entry name" value="Fibrinogen_C-term_domain"/>
</dbReference>
<dbReference type="Pfam" id="PF00147">
    <property type="entry name" value="Fibrinogen_C"/>
    <property type="match status" value="1"/>
</dbReference>
<dbReference type="Gene3D" id="3.90.215.10">
    <property type="entry name" value="Gamma Fibrinogen, chain A, domain 1"/>
    <property type="match status" value="1"/>
</dbReference>
<dbReference type="InterPro" id="IPR014716">
    <property type="entry name" value="Fibrinogen_a/b/g_C_1"/>
</dbReference>
<feature type="region of interest" description="Disordered" evidence="1">
    <location>
        <begin position="1"/>
        <end position="20"/>
    </location>
</feature>
<dbReference type="InterPro" id="IPR036056">
    <property type="entry name" value="Fibrinogen-like_C"/>
</dbReference>
<dbReference type="InterPro" id="IPR002181">
    <property type="entry name" value="Fibrinogen_a/b/g_C_dom"/>
</dbReference>
<evidence type="ECO:0000256" key="1">
    <source>
        <dbReference type="SAM" id="MobiDB-lite"/>
    </source>
</evidence>
<name>A0A7R8ZQE6_9CRUS</name>
<sequence length="264" mass="30321">MDGQTWSHQKPSPSTRQSRIGLLHVPTLSNQIIHARSLINGVRNRWEISPLQGPHDHPYSCPRGLRDNEMSLPQPMAQEQPPVPRTQSHGQEDKWKIPHRLFPTTNEHRLRYPLRLPEMNGVKGEELKWAEYSAFRLHSEKDEYKLEIGGYQGTAGDSLNDPWYGSNLSFFSTFDRDNDRSSLNCASMLKGGWWWRSCGRGLNGIYITDPHNLQARQGKPPFHPRPPILSPRANDCCSPVTTSLISEEEENLEERALEVERLLR</sequence>
<dbReference type="AlphaFoldDB" id="A0A7R8ZQE6"/>
<feature type="region of interest" description="Disordered" evidence="1">
    <location>
        <begin position="65"/>
        <end position="91"/>
    </location>
</feature>
<evidence type="ECO:0000313" key="2">
    <source>
        <dbReference type="EMBL" id="CAD7232560.1"/>
    </source>
</evidence>
<dbReference type="SMART" id="SM00186">
    <property type="entry name" value="FBG"/>
    <property type="match status" value="1"/>
</dbReference>
<dbReference type="PANTHER" id="PTHR19143">
    <property type="entry name" value="FIBRINOGEN/TENASCIN/ANGIOPOEITIN"/>
    <property type="match status" value="1"/>
</dbReference>
<dbReference type="GO" id="GO:0005615">
    <property type="term" value="C:extracellular space"/>
    <property type="evidence" value="ECO:0007669"/>
    <property type="project" value="TreeGrafter"/>
</dbReference>
<feature type="compositionally biased region" description="Polar residues" evidence="1">
    <location>
        <begin position="1"/>
        <end position="18"/>
    </location>
</feature>
<gene>
    <name evidence="2" type="ORF">CTOB1V02_LOCUS10395</name>
</gene>